<evidence type="ECO:0000259" key="3">
    <source>
        <dbReference type="Pfam" id="PF07687"/>
    </source>
</evidence>
<dbReference type="SUPFAM" id="SSF55031">
    <property type="entry name" value="Bacterial exopeptidase dimerisation domain"/>
    <property type="match status" value="1"/>
</dbReference>
<dbReference type="GO" id="GO:0019877">
    <property type="term" value="P:diaminopimelate biosynthetic process"/>
    <property type="evidence" value="ECO:0007669"/>
    <property type="project" value="UniProtKB-ARBA"/>
</dbReference>
<dbReference type="PANTHER" id="PTHR11014:SF63">
    <property type="entry name" value="METALLOPEPTIDASE, PUTATIVE (AFU_ORTHOLOGUE AFUA_6G09600)-RELATED"/>
    <property type="match status" value="1"/>
</dbReference>
<gene>
    <name evidence="4" type="ORF">CKY39_13905</name>
</gene>
<dbReference type="FunFam" id="3.30.70.360:FF:000001">
    <property type="entry name" value="N-acetyldiaminopimelate deacetylase"/>
    <property type="match status" value="1"/>
</dbReference>
<dbReference type="Pfam" id="PF07687">
    <property type="entry name" value="M20_dimer"/>
    <property type="match status" value="1"/>
</dbReference>
<name>A0A250DTN9_9BURK</name>
<sequence length="494" mass="52986">MRLEFAQALRDRGLGDAQCPRGSADAAFGGDGGEIAELVQLHGGPLSAAVRSRPQRQAPPAPAWRRLSAPAGSEFLDSPQDSKETDSPMTTYTVDNAAALESVLPAVREVAPEMVGLRHRIHAHPELAYEEHVTSELVATRLADWGYEVHRGLAGTGVVATLQCGTGTRRLGLRADMDALPIQEATGLPYASQVPGKMHACGHDGHTSILLAAARVIAQERSFDGTLHLIFQPAEEGLGGGRRMVEEGLFERFPCDAIFALHNMPGFPAGKFGFKEGSFMASSDSVTITVTGRGGHGSAPHLSADPVVAAAHIVVALQTIVSRNVDPREMAVVSVGAIHGGDAPNVIADSVQMRLTVRAYRPEIRAMLRERITELAQAQAATLGVKAEVDYHWRYPALVNDEESTRFARQVAHDWLGDDGLLPPLAPLTGSEDFSFMLERCPGSYLIVGNGEGEHHRTGGCMVHNPGYDFNDAILPIAASYWVQLVRRFLAAQA</sequence>
<dbReference type="InterPro" id="IPR011650">
    <property type="entry name" value="Peptidase_M20_dimer"/>
</dbReference>
<evidence type="ECO:0000313" key="5">
    <source>
        <dbReference type="Proteomes" id="UP000217154"/>
    </source>
</evidence>
<keyword evidence="1 4" id="KW-0378">Hydrolase</keyword>
<evidence type="ECO:0000256" key="1">
    <source>
        <dbReference type="ARBA" id="ARBA00022801"/>
    </source>
</evidence>
<evidence type="ECO:0000256" key="2">
    <source>
        <dbReference type="SAM" id="MobiDB-lite"/>
    </source>
</evidence>
<dbReference type="CDD" id="cd05666">
    <property type="entry name" value="M20_Acy1-like"/>
    <property type="match status" value="1"/>
</dbReference>
<dbReference type="Gene3D" id="3.40.630.10">
    <property type="entry name" value="Zn peptidases"/>
    <property type="match status" value="1"/>
</dbReference>
<reference evidence="4 5" key="1">
    <citation type="submission" date="2017-09" db="EMBL/GenBank/DDBJ databases">
        <title>The diverse metabolic capabilities of V. boronicumulans make it an excellent choice for continued studies on novel biodegradation.</title>
        <authorList>
            <person name="Sun S."/>
        </authorList>
    </citation>
    <scope>NUCLEOTIDE SEQUENCE [LARGE SCALE GENOMIC DNA]</scope>
    <source>
        <strain evidence="4 5">J1</strain>
    </source>
</reference>
<dbReference type="PANTHER" id="PTHR11014">
    <property type="entry name" value="PEPTIDASE M20 FAMILY MEMBER"/>
    <property type="match status" value="1"/>
</dbReference>
<accession>A0A250DTN9</accession>
<dbReference type="Pfam" id="PF01546">
    <property type="entry name" value="Peptidase_M20"/>
    <property type="match status" value="1"/>
</dbReference>
<dbReference type="InterPro" id="IPR017439">
    <property type="entry name" value="Amidohydrolase"/>
</dbReference>
<dbReference type="Gene3D" id="3.30.70.360">
    <property type="match status" value="1"/>
</dbReference>
<dbReference type="EMBL" id="CP023284">
    <property type="protein sequence ID" value="ATA57740.1"/>
    <property type="molecule type" value="Genomic_DNA"/>
</dbReference>
<dbReference type="Proteomes" id="UP000217154">
    <property type="component" value="Chromosome"/>
</dbReference>
<feature type="region of interest" description="Disordered" evidence="2">
    <location>
        <begin position="51"/>
        <end position="88"/>
    </location>
</feature>
<dbReference type="InterPro" id="IPR036264">
    <property type="entry name" value="Bact_exopeptidase_dim_dom"/>
</dbReference>
<dbReference type="AlphaFoldDB" id="A0A250DTN9"/>
<dbReference type="InterPro" id="IPR002933">
    <property type="entry name" value="Peptidase_M20"/>
</dbReference>
<protein>
    <submittedName>
        <fullName evidence="4">Amidohydrolase</fullName>
    </submittedName>
</protein>
<organism evidence="4 5">
    <name type="scientific">Variovorax boronicumulans</name>
    <dbReference type="NCBI Taxonomy" id="436515"/>
    <lineage>
        <taxon>Bacteria</taxon>
        <taxon>Pseudomonadati</taxon>
        <taxon>Pseudomonadota</taxon>
        <taxon>Betaproteobacteria</taxon>
        <taxon>Burkholderiales</taxon>
        <taxon>Comamonadaceae</taxon>
        <taxon>Variovorax</taxon>
    </lineage>
</organism>
<proteinExistence type="predicted"/>
<evidence type="ECO:0000313" key="4">
    <source>
        <dbReference type="EMBL" id="ATA57740.1"/>
    </source>
</evidence>
<dbReference type="NCBIfam" id="TIGR01891">
    <property type="entry name" value="amidohydrolases"/>
    <property type="match status" value="1"/>
</dbReference>
<feature type="domain" description="Peptidase M20 dimerisation" evidence="3">
    <location>
        <begin position="285"/>
        <end position="380"/>
    </location>
</feature>
<dbReference type="GO" id="GO:0050118">
    <property type="term" value="F:N-acetyldiaminopimelate deacetylase activity"/>
    <property type="evidence" value="ECO:0007669"/>
    <property type="project" value="UniProtKB-ARBA"/>
</dbReference>
<dbReference type="KEGG" id="vbo:CKY39_13905"/>
<dbReference type="SUPFAM" id="SSF53187">
    <property type="entry name" value="Zn-dependent exopeptidases"/>
    <property type="match status" value="1"/>
</dbReference>